<gene>
    <name evidence="10" type="ORF">SAPIO_CDS8272</name>
</gene>
<proteinExistence type="inferred from homology"/>
<evidence type="ECO:0000256" key="4">
    <source>
        <dbReference type="ARBA" id="ARBA00012670"/>
    </source>
</evidence>
<dbReference type="PANTHER" id="PTHR31776">
    <property type="entry name" value="ALPHA-L-ARABINOFURANOSIDASE 1"/>
    <property type="match status" value="1"/>
</dbReference>
<keyword evidence="7" id="KW-0325">Glycoprotein</keyword>
<dbReference type="OrthoDB" id="406864at2759"/>
<dbReference type="PANTHER" id="PTHR31776:SF0">
    <property type="entry name" value="ALPHA-L-ARABINOFURANOSIDASE 1"/>
    <property type="match status" value="1"/>
</dbReference>
<dbReference type="SUPFAM" id="SSF49785">
    <property type="entry name" value="Galactose-binding domain-like"/>
    <property type="match status" value="1"/>
</dbReference>
<evidence type="ECO:0000256" key="8">
    <source>
        <dbReference type="SAM" id="SignalP"/>
    </source>
</evidence>
<dbReference type="Gene3D" id="3.20.20.80">
    <property type="entry name" value="Glycosidases"/>
    <property type="match status" value="1"/>
</dbReference>
<dbReference type="Proteomes" id="UP000028545">
    <property type="component" value="Unassembled WGS sequence"/>
</dbReference>
<dbReference type="SUPFAM" id="SSF51445">
    <property type="entry name" value="(Trans)glycosidases"/>
    <property type="match status" value="1"/>
</dbReference>
<dbReference type="OMA" id="NEGYWGM"/>
<dbReference type="GO" id="GO:0046373">
    <property type="term" value="P:L-arabinose metabolic process"/>
    <property type="evidence" value="ECO:0007669"/>
    <property type="project" value="InterPro"/>
</dbReference>
<keyword evidence="6" id="KW-0378">Hydrolase</keyword>
<comment type="similarity">
    <text evidence="3">Belongs to the glycosyl hydrolase 51 family.</text>
</comment>
<dbReference type="AlphaFoldDB" id="A0A084FZ94"/>
<feature type="chain" id="PRO_5001775162" description="non-reducing end alpha-L-arabinofuranosidase" evidence="8">
    <location>
        <begin position="21"/>
        <end position="655"/>
    </location>
</feature>
<evidence type="ECO:0000313" key="10">
    <source>
        <dbReference type="EMBL" id="KEZ40406.1"/>
    </source>
</evidence>
<dbReference type="InterPro" id="IPR017853">
    <property type="entry name" value="GH"/>
</dbReference>
<evidence type="ECO:0000313" key="11">
    <source>
        <dbReference type="Proteomes" id="UP000028545"/>
    </source>
</evidence>
<protein>
    <recommendedName>
        <fullName evidence="4">non-reducing end alpha-L-arabinofuranosidase</fullName>
        <ecNumber evidence="4">3.2.1.55</ecNumber>
    </recommendedName>
</protein>
<comment type="caution">
    <text evidence="10">The sequence shown here is derived from an EMBL/GenBank/DDBJ whole genome shotgun (WGS) entry which is preliminary data.</text>
</comment>
<evidence type="ECO:0000256" key="6">
    <source>
        <dbReference type="ARBA" id="ARBA00022801"/>
    </source>
</evidence>
<comment type="catalytic activity">
    <reaction evidence="1">
        <text>Hydrolysis of terminal non-reducing alpha-L-arabinofuranoside residues in alpha-L-arabinosides.</text>
        <dbReference type="EC" id="3.2.1.55"/>
    </reaction>
</comment>
<dbReference type="Pfam" id="PF22848">
    <property type="entry name" value="ASD1_dom"/>
    <property type="match status" value="1"/>
</dbReference>
<evidence type="ECO:0000256" key="7">
    <source>
        <dbReference type="ARBA" id="ARBA00023180"/>
    </source>
</evidence>
<dbReference type="RefSeq" id="XP_016640205.1">
    <property type="nucleotide sequence ID" value="XM_016789942.1"/>
</dbReference>
<dbReference type="Pfam" id="PF06964">
    <property type="entry name" value="Alpha-L-AF_C"/>
    <property type="match status" value="1"/>
</dbReference>
<dbReference type="GeneID" id="27727344"/>
<accession>A0A084FZ94</accession>
<dbReference type="SMART" id="SM00813">
    <property type="entry name" value="Alpha-L-AF_C"/>
    <property type="match status" value="1"/>
</dbReference>
<dbReference type="GO" id="GO:0046556">
    <property type="term" value="F:alpha-L-arabinofuranosidase activity"/>
    <property type="evidence" value="ECO:0007669"/>
    <property type="project" value="UniProtKB-EC"/>
</dbReference>
<dbReference type="EC" id="3.2.1.55" evidence="4"/>
<feature type="signal peptide" evidence="8">
    <location>
        <begin position="1"/>
        <end position="20"/>
    </location>
</feature>
<dbReference type="EMBL" id="JOWA01000121">
    <property type="protein sequence ID" value="KEZ40406.1"/>
    <property type="molecule type" value="Genomic_DNA"/>
</dbReference>
<evidence type="ECO:0000256" key="3">
    <source>
        <dbReference type="ARBA" id="ARBA00007186"/>
    </source>
</evidence>
<evidence type="ECO:0000256" key="5">
    <source>
        <dbReference type="ARBA" id="ARBA00022729"/>
    </source>
</evidence>
<evidence type="ECO:0000259" key="9">
    <source>
        <dbReference type="SMART" id="SM00813"/>
    </source>
</evidence>
<dbReference type="GO" id="GO:0031222">
    <property type="term" value="P:arabinan catabolic process"/>
    <property type="evidence" value="ECO:0007669"/>
    <property type="project" value="UniProtKB-UniPathway"/>
</dbReference>
<dbReference type="InterPro" id="IPR013780">
    <property type="entry name" value="Glyco_hydro_b"/>
</dbReference>
<reference evidence="10 11" key="1">
    <citation type="journal article" date="2014" name="Genome Announc.">
        <title>Draft genome sequence of the pathogenic fungus Scedosporium apiospermum.</title>
        <authorList>
            <person name="Vandeputte P."/>
            <person name="Ghamrawi S."/>
            <person name="Rechenmann M."/>
            <person name="Iltis A."/>
            <person name="Giraud S."/>
            <person name="Fleury M."/>
            <person name="Thornton C."/>
            <person name="Delhaes L."/>
            <person name="Meyer W."/>
            <person name="Papon N."/>
            <person name="Bouchara J.P."/>
        </authorList>
    </citation>
    <scope>NUCLEOTIDE SEQUENCE [LARGE SCALE GENOMIC DNA]</scope>
    <source>
        <strain evidence="10 11">IHEM 14462</strain>
    </source>
</reference>
<dbReference type="InterPro" id="IPR008979">
    <property type="entry name" value="Galactose-bd-like_sf"/>
</dbReference>
<dbReference type="InterPro" id="IPR055235">
    <property type="entry name" value="ASD1_cat"/>
</dbReference>
<organism evidence="10 11">
    <name type="scientific">Pseudallescheria apiosperma</name>
    <name type="common">Scedosporium apiospermum</name>
    <dbReference type="NCBI Taxonomy" id="563466"/>
    <lineage>
        <taxon>Eukaryota</taxon>
        <taxon>Fungi</taxon>
        <taxon>Dikarya</taxon>
        <taxon>Ascomycota</taxon>
        <taxon>Pezizomycotina</taxon>
        <taxon>Sordariomycetes</taxon>
        <taxon>Hypocreomycetidae</taxon>
        <taxon>Microascales</taxon>
        <taxon>Microascaceae</taxon>
        <taxon>Scedosporium</taxon>
    </lineage>
</organism>
<dbReference type="InterPro" id="IPR010720">
    <property type="entry name" value="Alpha-L-AF_C"/>
</dbReference>
<sequence>MAILRSVLLAVGWAVSSVSAIDISIKATGGNATSHQYGFLHEDINHSGDGGIYAELIRNRAFQYGERFPVSLAAWSPVNGAKLKLNRLDEPLSEELPVSMNVETGNADGRIGFSNTGYWGIDVKKHKYTGSFWVKGAYEGNFTASLQSALNGDVFGSVDIESTSLGDDWVEHEIELIPDTDAPNSNNTFTLTFDSAGVKDGSLDFNLISLFPPTYRGRKNGLRVDIAEALEELHPTFFRFPGGNMLEGDSIDTWWDWKASLGPLRNRRGFQNTWGYQMTNGLGLMEYLLWAEDMGMELIVGVYGGLSLDGYIVPEDELQPWVDDALNQIEFIRGPANSTWGAKRAELGHPEPFELNYVEIGNEDWLAGGAAGWESYKKYRFPTFLKAINEAYPDITVISSGATTDGYRIPEPGIGDYHPYRKPDEFLSEFNLFDNEPIPHVIGEVSSTHPNGGIGWDGPLAPWPWWIGSVGGAVGLISYERNADRIYGTFYAPILRNLNSYQWAITMIQHAADPALTTRSTDWYIWELFAAHPLKETLPVTGDLNPLFYVAGKSTKDSLVWKGACYNTTDHESVPVSVSFEGVETGTRAQLTLLTGPEDPYAYNDPWSGVNVVETTNNVLEANEEGAFEFEMPELSVAVLDTHFEEESELEESSK</sequence>
<comment type="pathway">
    <text evidence="2">Glycan metabolism; L-arabinan degradation.</text>
</comment>
<dbReference type="InterPro" id="IPR051563">
    <property type="entry name" value="Glycosyl_Hydrolase_51"/>
</dbReference>
<dbReference type="VEuPathDB" id="FungiDB:SAPIO_CDS8272"/>
<dbReference type="Gene3D" id="2.60.120.260">
    <property type="entry name" value="Galactose-binding domain-like"/>
    <property type="match status" value="1"/>
</dbReference>
<dbReference type="HOGENOM" id="CLU_010060_1_1_1"/>
<keyword evidence="5 8" id="KW-0732">Signal</keyword>
<evidence type="ECO:0000256" key="2">
    <source>
        <dbReference type="ARBA" id="ARBA00004834"/>
    </source>
</evidence>
<dbReference type="KEGG" id="sapo:SAPIO_CDS8272"/>
<evidence type="ECO:0000256" key="1">
    <source>
        <dbReference type="ARBA" id="ARBA00001462"/>
    </source>
</evidence>
<dbReference type="UniPathway" id="UPA00667"/>
<name>A0A084FZ94_PSEDA</name>
<dbReference type="Gene3D" id="2.60.40.1180">
    <property type="entry name" value="Golgi alpha-mannosidase II"/>
    <property type="match status" value="1"/>
</dbReference>
<keyword evidence="11" id="KW-1185">Reference proteome</keyword>
<feature type="domain" description="Alpha-L-arabinofuranosidase C-terminal" evidence="9">
    <location>
        <begin position="465"/>
        <end position="636"/>
    </location>
</feature>